<evidence type="ECO:0000256" key="2">
    <source>
        <dbReference type="SAM" id="MobiDB-lite"/>
    </source>
</evidence>
<comment type="caution">
    <text evidence="3">The sequence shown here is derived from an EMBL/GenBank/DDBJ whole genome shotgun (WGS) entry which is preliminary data.</text>
</comment>
<dbReference type="InterPro" id="IPR011010">
    <property type="entry name" value="DNA_brk_join_enz"/>
</dbReference>
<keyword evidence="4" id="KW-1185">Reference proteome</keyword>
<dbReference type="AlphaFoldDB" id="A0A9P3PW26"/>
<dbReference type="EMBL" id="BRPK01000015">
    <property type="protein sequence ID" value="GLB44025.1"/>
    <property type="molecule type" value="Genomic_DNA"/>
</dbReference>
<dbReference type="OrthoDB" id="6613063at2759"/>
<dbReference type="GO" id="GO:0015074">
    <property type="term" value="P:DNA integration"/>
    <property type="evidence" value="ECO:0007669"/>
    <property type="project" value="InterPro"/>
</dbReference>
<dbReference type="InterPro" id="IPR013762">
    <property type="entry name" value="Integrase-like_cat_sf"/>
</dbReference>
<feature type="compositionally biased region" description="Basic and acidic residues" evidence="2">
    <location>
        <begin position="450"/>
        <end position="459"/>
    </location>
</feature>
<evidence type="ECO:0000313" key="4">
    <source>
        <dbReference type="Proteomes" id="UP001063166"/>
    </source>
</evidence>
<dbReference type="PANTHER" id="PTHR34605">
    <property type="entry name" value="PHAGE_INTEGRASE DOMAIN-CONTAINING PROTEIN"/>
    <property type="match status" value="1"/>
</dbReference>
<accession>A0A9P3PW26</accession>
<sequence>MLTKIVVVDNIMDIYDLKVKLGNFLKPSHLSTRQILLPEISRCRSMVSTPASISISWTGNARTTTVGDDVHRRFARTVSQGLSMMIVAFRRHPFNVLEGALNTRRHSHPVDVIGQVPSSPQEPPQEVAVRRDLPLHQGINLIWIHSNAFIVDNATQDFDLASKKLKFLLAKCIRIDDNIIKVYAHPVPNVGRKQMVYQCLASASKALRPGESSSSDSHTLVGASPRGSGVPILSHMSSLRFPASFPHDFMHLFDENTLKNLVFHWTGTFKELDEGREHYEIPKTVWDAVGSEATAQSGNTIPSAYGSRVPHIATDRASMSAEMWSFWALYIGPVLLRWQFQRPKYFEHFVLLMRLMHICLQFEVDDEQLYVLRKGFIKWVTEYEDRPCLVLLGVPHGALPREVTASNSESTLSICRDRRICPGRGTALTDQSTPRIPHICAAFRTRLEVESRGPPDSHTRPGARKGSATSTLSIARVKEYMKHAQIHEWGKVRRVDSDEGDTMRAALLRATSEDSRDATFVRYQMYVDRNAAYRRMKPVFELLTFYGQLQHIFVVRLDAPEARQAPQLPRGQDTVIFAAIRTCVLDDDMQLRDLDLDIHFYSKMGALHVVDITSIATLATPSYTPFSYAGRLHCGEFTTKKGDFDPSVKISKRCVQFFPDYDNATYIVLHLPASNTDPFCKDIAFHIAAAPGKPTCPVAALKRMYAADADKDLDGPRSYERAASIREARFNASYNPNLFAGHSFRRGAASAAAAAGCSDYEIQLLGRWRSDPYKLYIEFDSHRLYHISSSLHWVHPPSGTYESPALHASTYLA</sequence>
<dbReference type="PANTHER" id="PTHR34605:SF4">
    <property type="entry name" value="DNA ADENINE METHYLTRANSFERASE"/>
    <property type="match status" value="1"/>
</dbReference>
<dbReference type="GO" id="GO:0006310">
    <property type="term" value="P:DNA recombination"/>
    <property type="evidence" value="ECO:0007669"/>
    <property type="project" value="UniProtKB-KW"/>
</dbReference>
<dbReference type="Gene3D" id="1.10.443.10">
    <property type="entry name" value="Intergrase catalytic core"/>
    <property type="match status" value="1"/>
</dbReference>
<organism evidence="3 4">
    <name type="scientific">Lyophyllum shimeji</name>
    <name type="common">Hon-shimeji</name>
    <name type="synonym">Tricholoma shimeji</name>
    <dbReference type="NCBI Taxonomy" id="47721"/>
    <lineage>
        <taxon>Eukaryota</taxon>
        <taxon>Fungi</taxon>
        <taxon>Dikarya</taxon>
        <taxon>Basidiomycota</taxon>
        <taxon>Agaricomycotina</taxon>
        <taxon>Agaricomycetes</taxon>
        <taxon>Agaricomycetidae</taxon>
        <taxon>Agaricales</taxon>
        <taxon>Tricholomatineae</taxon>
        <taxon>Lyophyllaceae</taxon>
        <taxon>Lyophyllum</taxon>
    </lineage>
</organism>
<dbReference type="Proteomes" id="UP001063166">
    <property type="component" value="Unassembled WGS sequence"/>
</dbReference>
<keyword evidence="1" id="KW-0233">DNA recombination</keyword>
<dbReference type="InterPro" id="IPR052925">
    <property type="entry name" value="Phage_Integrase-like_Recomb"/>
</dbReference>
<evidence type="ECO:0000256" key="1">
    <source>
        <dbReference type="ARBA" id="ARBA00023172"/>
    </source>
</evidence>
<reference evidence="3" key="1">
    <citation type="submission" date="2022-07" db="EMBL/GenBank/DDBJ databases">
        <title>The genome of Lyophyllum shimeji provides insight into the initial evolution of ectomycorrhizal fungal genome.</title>
        <authorList>
            <person name="Kobayashi Y."/>
            <person name="Shibata T."/>
            <person name="Hirakawa H."/>
            <person name="Shigenobu S."/>
            <person name="Nishiyama T."/>
            <person name="Yamada A."/>
            <person name="Hasebe M."/>
            <person name="Kawaguchi M."/>
        </authorList>
    </citation>
    <scope>NUCLEOTIDE SEQUENCE</scope>
    <source>
        <strain evidence="3">AT787</strain>
    </source>
</reference>
<name>A0A9P3PW26_LYOSH</name>
<feature type="region of interest" description="Disordered" evidence="2">
    <location>
        <begin position="450"/>
        <end position="469"/>
    </location>
</feature>
<dbReference type="GO" id="GO:0003677">
    <property type="term" value="F:DNA binding"/>
    <property type="evidence" value="ECO:0007669"/>
    <property type="project" value="InterPro"/>
</dbReference>
<gene>
    <name evidence="3" type="ORF">LshimejAT787_1502090</name>
</gene>
<protein>
    <submittedName>
        <fullName evidence="3">Uncharacterized protein</fullName>
    </submittedName>
</protein>
<proteinExistence type="predicted"/>
<evidence type="ECO:0000313" key="3">
    <source>
        <dbReference type="EMBL" id="GLB44025.1"/>
    </source>
</evidence>
<dbReference type="SUPFAM" id="SSF56349">
    <property type="entry name" value="DNA breaking-rejoining enzymes"/>
    <property type="match status" value="1"/>
</dbReference>